<evidence type="ECO:0000259" key="7">
    <source>
        <dbReference type="Pfam" id="PF13193"/>
    </source>
</evidence>
<protein>
    <recommendedName>
        <fullName evidence="5">3-methylmercaptopropionyl-CoA ligase</fullName>
        <ecNumber evidence="4">6.2.1.44</ecNumber>
    </recommendedName>
</protein>
<dbReference type="Gene3D" id="2.30.38.10">
    <property type="entry name" value="Luciferase, Domain 3"/>
    <property type="match status" value="1"/>
</dbReference>
<evidence type="ECO:0000256" key="5">
    <source>
        <dbReference type="ARBA" id="ARBA00067668"/>
    </source>
</evidence>
<dbReference type="Gene3D" id="3.40.50.980">
    <property type="match status" value="2"/>
</dbReference>
<dbReference type="InterPro" id="IPR000873">
    <property type="entry name" value="AMP-dep_synth/lig_dom"/>
</dbReference>
<evidence type="ECO:0000256" key="3">
    <source>
        <dbReference type="ARBA" id="ARBA00051915"/>
    </source>
</evidence>
<dbReference type="Gene3D" id="3.30.300.30">
    <property type="match status" value="1"/>
</dbReference>
<feature type="domain" description="AMP-binding enzyme C-terminal" evidence="7">
    <location>
        <begin position="492"/>
        <end position="568"/>
    </location>
</feature>
<dbReference type="AlphaFoldDB" id="A0A842HW34"/>
<organism evidence="8 9">
    <name type="scientific">Parasphingopyxis marina</name>
    <dbReference type="NCBI Taxonomy" id="2761622"/>
    <lineage>
        <taxon>Bacteria</taxon>
        <taxon>Pseudomonadati</taxon>
        <taxon>Pseudomonadota</taxon>
        <taxon>Alphaproteobacteria</taxon>
        <taxon>Sphingomonadales</taxon>
        <taxon>Sphingomonadaceae</taxon>
        <taxon>Parasphingopyxis</taxon>
    </lineage>
</organism>
<dbReference type="FunFam" id="3.30.300.30:FF:000008">
    <property type="entry name" value="2,3-dihydroxybenzoate-AMP ligase"/>
    <property type="match status" value="1"/>
</dbReference>
<evidence type="ECO:0000256" key="4">
    <source>
        <dbReference type="ARBA" id="ARBA00066616"/>
    </source>
</evidence>
<dbReference type="InterPro" id="IPR045851">
    <property type="entry name" value="AMP-bd_C_sf"/>
</dbReference>
<dbReference type="GO" id="GO:0019748">
    <property type="term" value="P:secondary metabolic process"/>
    <property type="evidence" value="ECO:0007669"/>
    <property type="project" value="TreeGrafter"/>
</dbReference>
<dbReference type="EMBL" id="JACJVJ010000001">
    <property type="protein sequence ID" value="MBC2776637.1"/>
    <property type="molecule type" value="Genomic_DNA"/>
</dbReference>
<evidence type="ECO:0000256" key="1">
    <source>
        <dbReference type="ARBA" id="ARBA00006432"/>
    </source>
</evidence>
<gene>
    <name evidence="8" type="ORF">H6P80_03285</name>
</gene>
<reference evidence="8 9" key="1">
    <citation type="submission" date="2020-08" db="EMBL/GenBank/DDBJ databases">
        <title>Draft genome sequence of Parasphingopyxis sp. GrpM-11.</title>
        <authorList>
            <person name="Oh J."/>
            <person name="Roh D.-H."/>
        </authorList>
    </citation>
    <scope>NUCLEOTIDE SEQUENCE [LARGE SCALE GENOMIC DNA]</scope>
    <source>
        <strain evidence="8 9">GrpM-11</strain>
    </source>
</reference>
<feature type="domain" description="AMP-dependent synthetase/ligase" evidence="6">
    <location>
        <begin position="60"/>
        <end position="442"/>
    </location>
</feature>
<dbReference type="PANTHER" id="PTHR24096">
    <property type="entry name" value="LONG-CHAIN-FATTY-ACID--COA LIGASE"/>
    <property type="match status" value="1"/>
</dbReference>
<comment type="caution">
    <text evidence="8">The sequence shown here is derived from an EMBL/GenBank/DDBJ whole genome shotgun (WGS) entry which is preliminary data.</text>
</comment>
<dbReference type="Pfam" id="PF13193">
    <property type="entry name" value="AMP-binding_C"/>
    <property type="match status" value="1"/>
</dbReference>
<dbReference type="InterPro" id="IPR025110">
    <property type="entry name" value="AMP-bd_C"/>
</dbReference>
<accession>A0A842HW34</accession>
<comment type="catalytic activity">
    <reaction evidence="3">
        <text>3-(methylsulfanyl)propanoate + ATP + CoA = 3-(methylsulfanyl)propanoyl-CoA + AMP + diphosphate</text>
        <dbReference type="Rhea" id="RHEA:43052"/>
        <dbReference type="ChEBI" id="CHEBI:30616"/>
        <dbReference type="ChEBI" id="CHEBI:33019"/>
        <dbReference type="ChEBI" id="CHEBI:49016"/>
        <dbReference type="ChEBI" id="CHEBI:57287"/>
        <dbReference type="ChEBI" id="CHEBI:82815"/>
        <dbReference type="ChEBI" id="CHEBI:456215"/>
        <dbReference type="EC" id="6.2.1.44"/>
    </reaction>
    <physiologicalReaction direction="left-to-right" evidence="3">
        <dbReference type="Rhea" id="RHEA:43053"/>
    </physiologicalReaction>
</comment>
<proteinExistence type="inferred from homology"/>
<dbReference type="GO" id="GO:0016405">
    <property type="term" value="F:CoA-ligase activity"/>
    <property type="evidence" value="ECO:0007669"/>
    <property type="project" value="TreeGrafter"/>
</dbReference>
<dbReference type="EC" id="6.2.1.44" evidence="4"/>
<dbReference type="PANTHER" id="PTHR24096:SF393">
    <property type="entry name" value="LIGASE, PUTATIVE-RELATED"/>
    <property type="match status" value="1"/>
</dbReference>
<dbReference type="PROSITE" id="PS00455">
    <property type="entry name" value="AMP_BINDING"/>
    <property type="match status" value="1"/>
</dbReference>
<evidence type="ECO:0000256" key="2">
    <source>
        <dbReference type="ARBA" id="ARBA00022598"/>
    </source>
</evidence>
<dbReference type="SUPFAM" id="SSF56801">
    <property type="entry name" value="Acetyl-CoA synthetase-like"/>
    <property type="match status" value="1"/>
</dbReference>
<dbReference type="InterPro" id="IPR020845">
    <property type="entry name" value="AMP-binding_CS"/>
</dbReference>
<evidence type="ECO:0000313" key="9">
    <source>
        <dbReference type="Proteomes" id="UP000564378"/>
    </source>
</evidence>
<dbReference type="Proteomes" id="UP000564378">
    <property type="component" value="Unassembled WGS sequence"/>
</dbReference>
<evidence type="ECO:0000313" key="8">
    <source>
        <dbReference type="EMBL" id="MBC2776637.1"/>
    </source>
</evidence>
<name>A0A842HW34_9SPHN</name>
<dbReference type="Pfam" id="PF00501">
    <property type="entry name" value="AMP-binding"/>
    <property type="match status" value="1"/>
</dbReference>
<sequence length="580" mass="63014">MVSNDLPGGWPQISIAEANSRLTGPGAPFEIVEAVICDQPMRVWKHAPATLAHVFEAGIRHGDKCFLVFEDERITFDAFGKATVALARALEIGGVGPGDRVAIVMRNLPEWPVAFYAAALAGAIAVPINAMWSADELVYGLVDCGAKAAIIDSERLDRLAGRLSECERLVRVIVARSSEPRFASDAERLEDIIGGTDQWADLCPQPRPDVQLVPDDDATIFYTSGTTGNPKGAVGSHRAMTSSIISMAQSAARSALRRGEPVPEPDPQAPQKSFLLVIPMFHVTGSHSFLQAALFHGSKIVLMRRWDPAEGARLIARERISSAGGVPSIAWQLLEHERINGGDLSSLEALVYGGAPSSPDLVRSITDCIPAVTLATGWGMTETSGTCTHHQAEDYVAHPDSCGQIIPICDMQIVDLQTGRPVPAGETGELCVRGATIVRGYWNKPEETERSFVEGWLRTGDLARVDEEGFCYIVDRAKDVIIRGGENIYCVEVENILYEHPDIIDAALVGLPDRVLGEIPAAVVQVRKGSEQNEKEIRSFVKARLAQFKVPEKVAFLDEALPRNSNGKILKRQLSVFFEK</sequence>
<comment type="similarity">
    <text evidence="1">Belongs to the ATP-dependent AMP-binding enzyme family.</text>
</comment>
<keyword evidence="2" id="KW-0436">Ligase</keyword>
<keyword evidence="9" id="KW-1185">Reference proteome</keyword>
<evidence type="ECO:0000259" key="6">
    <source>
        <dbReference type="Pfam" id="PF00501"/>
    </source>
</evidence>